<dbReference type="GO" id="GO:0005768">
    <property type="term" value="C:endosome"/>
    <property type="evidence" value="ECO:0007669"/>
    <property type="project" value="UniProtKB-ARBA"/>
</dbReference>
<dbReference type="PANTHER" id="PTHR46757:SF11">
    <property type="entry name" value="SORTING NEXIN 2A"/>
    <property type="match status" value="1"/>
</dbReference>
<dbReference type="PANTHER" id="PTHR46757">
    <property type="entry name" value="SORTING NEXIN-RELATED"/>
    <property type="match status" value="1"/>
</dbReference>
<protein>
    <recommendedName>
        <fullName evidence="2">PX domain-containing protein</fullName>
    </recommendedName>
</protein>
<dbReference type="Pfam" id="PF00787">
    <property type="entry name" value="PX"/>
    <property type="match status" value="1"/>
</dbReference>
<feature type="compositionally biased region" description="Polar residues" evidence="1">
    <location>
        <begin position="91"/>
        <end position="110"/>
    </location>
</feature>
<evidence type="ECO:0000313" key="3">
    <source>
        <dbReference type="EnsemblPlants" id="Kaladp0048s0966.1.v1.1"/>
    </source>
</evidence>
<reference evidence="3" key="1">
    <citation type="submission" date="2021-01" db="UniProtKB">
        <authorList>
            <consortium name="EnsemblPlants"/>
        </authorList>
    </citation>
    <scope>IDENTIFICATION</scope>
</reference>
<dbReference type="CDD" id="cd07596">
    <property type="entry name" value="BAR_SNX"/>
    <property type="match status" value="1"/>
</dbReference>
<dbReference type="InterPro" id="IPR001683">
    <property type="entry name" value="PX_dom"/>
</dbReference>
<proteinExistence type="predicted"/>
<dbReference type="Pfam" id="PF09325">
    <property type="entry name" value="Vps5"/>
    <property type="match status" value="1"/>
</dbReference>
<dbReference type="EnsemblPlants" id="Kaladp0048s0966.1.v1.1">
    <property type="protein sequence ID" value="Kaladp0048s0966.1.v1.1"/>
    <property type="gene ID" value="Kaladp0048s0966.v1.1"/>
</dbReference>
<organism evidence="3 4">
    <name type="scientific">Kalanchoe fedtschenkoi</name>
    <name type="common">Lavender scallops</name>
    <name type="synonym">South American air plant</name>
    <dbReference type="NCBI Taxonomy" id="63787"/>
    <lineage>
        <taxon>Eukaryota</taxon>
        <taxon>Viridiplantae</taxon>
        <taxon>Streptophyta</taxon>
        <taxon>Embryophyta</taxon>
        <taxon>Tracheophyta</taxon>
        <taxon>Spermatophyta</taxon>
        <taxon>Magnoliopsida</taxon>
        <taxon>eudicotyledons</taxon>
        <taxon>Gunneridae</taxon>
        <taxon>Pentapetalae</taxon>
        <taxon>Saxifragales</taxon>
        <taxon>Crassulaceae</taxon>
        <taxon>Kalanchoe</taxon>
    </lineage>
</organism>
<dbReference type="Proteomes" id="UP000594263">
    <property type="component" value="Unplaced"/>
</dbReference>
<accession>A0A7N0ZYN7</accession>
<dbReference type="SMART" id="SM00312">
    <property type="entry name" value="PX"/>
    <property type="match status" value="1"/>
</dbReference>
<feature type="region of interest" description="Disordered" evidence="1">
    <location>
        <begin position="85"/>
        <end position="128"/>
    </location>
</feature>
<dbReference type="InterPro" id="IPR027267">
    <property type="entry name" value="AH/BAR_dom_sf"/>
</dbReference>
<dbReference type="GO" id="GO:0035091">
    <property type="term" value="F:phosphatidylinositol binding"/>
    <property type="evidence" value="ECO:0007669"/>
    <property type="project" value="InterPro"/>
</dbReference>
<dbReference type="InterPro" id="IPR015404">
    <property type="entry name" value="Vps5_C"/>
</dbReference>
<dbReference type="Gene3D" id="1.20.1270.60">
    <property type="entry name" value="Arfaptin homology (AH) domain/BAR domain"/>
    <property type="match status" value="1"/>
</dbReference>
<dbReference type="AlphaFoldDB" id="A0A7N0ZYN7"/>
<dbReference type="CDD" id="cd06865">
    <property type="entry name" value="PX_SNX_like"/>
    <property type="match status" value="1"/>
</dbReference>
<dbReference type="Gene3D" id="3.30.1520.10">
    <property type="entry name" value="Phox-like domain"/>
    <property type="match status" value="1"/>
</dbReference>
<dbReference type="Gramene" id="Kaladp0048s0966.1.v1.1">
    <property type="protein sequence ID" value="Kaladp0048s0966.1.v1.1"/>
    <property type="gene ID" value="Kaladp0048s0966.v1.1"/>
</dbReference>
<evidence type="ECO:0000259" key="2">
    <source>
        <dbReference type="PROSITE" id="PS50195"/>
    </source>
</evidence>
<dbReference type="GO" id="GO:0016020">
    <property type="term" value="C:membrane"/>
    <property type="evidence" value="ECO:0007669"/>
    <property type="project" value="UniProtKB-ARBA"/>
</dbReference>
<dbReference type="SUPFAM" id="SSF64268">
    <property type="entry name" value="PX domain"/>
    <property type="match status" value="1"/>
</dbReference>
<name>A0A7N0ZYN7_KALFE</name>
<feature type="domain" description="PX" evidence="2">
    <location>
        <begin position="118"/>
        <end position="238"/>
    </location>
</feature>
<feature type="region of interest" description="Disordered" evidence="1">
    <location>
        <begin position="1"/>
        <end position="43"/>
    </location>
</feature>
<dbReference type="InterPro" id="IPR044279">
    <property type="entry name" value="SNX2A/B"/>
</dbReference>
<sequence length="545" mass="61042">MMIEAEGEAQLSASREEMESLVLDEPTSSSSPPSSKLNVQSAAGIHPLSHPLAARDRDSLLSSSSQNPNFDFVNSYLDSPFDSDEIVDSFDSPNGDTNGHWSSEPISGSTGHIRISVSDPQKEQEVSNSLIPGGNYYYTYLITTRTNATDFGGSEFSVRRRFRDVVTLADRLAESYRGYFIPLRPDKNVVESQVMQKQDFVEQRRVALEKYLRKLAEHPAIRKSDELRVFLQVQGRLPLPKTTDVTTRVLDGAVKLPKQLFGESSNGAVDISEVTQPAKGGRDLFRMFRELKQSVANDWGGPKAPVDEEDKEFLEKKHKLRDFEHLLADVSKQAETLVKAQLEIGETMGELGLSLIKIAKFETEQAMYDSQRVRAGFMKNGATATVKASRLYRELNGQTMKHLDKLHDYLEIMVAANSAFSDRSSALLTVQTLSTDLSSLYTKIEKLETASSKVFGGDRSRSRKIEELKETARITEDAKSCAVRECERIKDNNKNELQRLDREIQDDFLNMLKGYASNQVGYAEKMSNVWGKVAEDLQGYAKESS</sequence>
<dbReference type="FunFam" id="3.30.1520.10:FF:000059">
    <property type="entry name" value="Sorting nexin 2B"/>
    <property type="match status" value="1"/>
</dbReference>
<evidence type="ECO:0000256" key="1">
    <source>
        <dbReference type="SAM" id="MobiDB-lite"/>
    </source>
</evidence>
<evidence type="ECO:0000313" key="4">
    <source>
        <dbReference type="Proteomes" id="UP000594263"/>
    </source>
</evidence>
<dbReference type="OMA" id="VGQCERD"/>
<dbReference type="InterPro" id="IPR036871">
    <property type="entry name" value="PX_dom_sf"/>
</dbReference>
<dbReference type="PROSITE" id="PS50195">
    <property type="entry name" value="PX"/>
    <property type="match status" value="1"/>
</dbReference>
<keyword evidence="4" id="KW-1185">Reference proteome</keyword>